<evidence type="ECO:0000313" key="2">
    <source>
        <dbReference type="EMBL" id="OQR66732.1"/>
    </source>
</evidence>
<sequence>MKLCLISRKIPIQIAKMMWESRLLTSRCLNGVPREPHQALCRLQNGDHLRSVSHPGQRHLSPSPLINPLFCPKCRQTMILREPRKTEHPRRNVLRKVASITLDRNFENPRTPPRTSRTPTDASGLHQQLGDKFEGHMLLNWLMVGCGDAHKAEVKGLLLKLCSRLLEAEIMACCEDDTGGSFKLNHMYEFQRQPLQQSAVLGRKLSTGSTSSLLPKISETGSPREGILDTEIQCELTGTVEGRIRSLERVSQSSQTEPDANIKFQLSKVILKLLPIWMRR</sequence>
<comment type="caution">
    <text evidence="2">The sequence shown here is derived from an EMBL/GenBank/DDBJ whole genome shotgun (WGS) entry which is preliminary data.</text>
</comment>
<feature type="region of interest" description="Disordered" evidence="1">
    <location>
        <begin position="104"/>
        <end position="125"/>
    </location>
</feature>
<proteinExistence type="predicted"/>
<gene>
    <name evidence="2" type="ORF">BIW11_04931</name>
</gene>
<dbReference type="Proteomes" id="UP000192247">
    <property type="component" value="Unassembled WGS sequence"/>
</dbReference>
<dbReference type="AlphaFoldDB" id="A0A1V9X041"/>
<dbReference type="EMBL" id="MNPL01031267">
    <property type="protein sequence ID" value="OQR66732.1"/>
    <property type="molecule type" value="Genomic_DNA"/>
</dbReference>
<organism evidence="2 3">
    <name type="scientific">Tropilaelaps mercedesae</name>
    <dbReference type="NCBI Taxonomy" id="418985"/>
    <lineage>
        <taxon>Eukaryota</taxon>
        <taxon>Metazoa</taxon>
        <taxon>Ecdysozoa</taxon>
        <taxon>Arthropoda</taxon>
        <taxon>Chelicerata</taxon>
        <taxon>Arachnida</taxon>
        <taxon>Acari</taxon>
        <taxon>Parasitiformes</taxon>
        <taxon>Mesostigmata</taxon>
        <taxon>Gamasina</taxon>
        <taxon>Dermanyssoidea</taxon>
        <taxon>Laelapidae</taxon>
        <taxon>Tropilaelaps</taxon>
    </lineage>
</organism>
<keyword evidence="3" id="KW-1185">Reference proteome</keyword>
<evidence type="ECO:0000256" key="1">
    <source>
        <dbReference type="SAM" id="MobiDB-lite"/>
    </source>
</evidence>
<name>A0A1V9X041_9ACAR</name>
<dbReference type="InParanoid" id="A0A1V9X041"/>
<protein>
    <submittedName>
        <fullName evidence="2">Uncharacterized protein</fullName>
    </submittedName>
</protein>
<reference evidence="2 3" key="1">
    <citation type="journal article" date="2017" name="Gigascience">
        <title>Draft genome of the honey bee ectoparasitic mite, Tropilaelaps mercedesae, is shaped by the parasitic life history.</title>
        <authorList>
            <person name="Dong X."/>
            <person name="Armstrong S.D."/>
            <person name="Xia D."/>
            <person name="Makepeace B.L."/>
            <person name="Darby A.C."/>
            <person name="Kadowaki T."/>
        </authorList>
    </citation>
    <scope>NUCLEOTIDE SEQUENCE [LARGE SCALE GENOMIC DNA]</scope>
    <source>
        <strain evidence="2">Wuxi-XJTLU</strain>
    </source>
</reference>
<accession>A0A1V9X041</accession>
<evidence type="ECO:0000313" key="3">
    <source>
        <dbReference type="Proteomes" id="UP000192247"/>
    </source>
</evidence>